<keyword evidence="1" id="KW-1133">Transmembrane helix</keyword>
<dbReference type="InterPro" id="IPR045584">
    <property type="entry name" value="Pilin-like"/>
</dbReference>
<dbReference type="STRING" id="48467.SAMN02745166_00581"/>
<evidence type="ECO:0000313" key="3">
    <source>
        <dbReference type="Proteomes" id="UP000190774"/>
    </source>
</evidence>
<dbReference type="SUPFAM" id="SSF54523">
    <property type="entry name" value="Pili subunits"/>
    <property type="match status" value="1"/>
</dbReference>
<dbReference type="Pfam" id="PF07963">
    <property type="entry name" value="N_methyl"/>
    <property type="match status" value="1"/>
</dbReference>
<dbReference type="Gene3D" id="3.30.700.10">
    <property type="entry name" value="Glycoprotein, Type 4 Pilin"/>
    <property type="match status" value="1"/>
</dbReference>
<protein>
    <submittedName>
        <fullName evidence="2">Prepilin-type N-terminal cleavage/methylation domain-containing protein</fullName>
    </submittedName>
</protein>
<feature type="transmembrane region" description="Helical" evidence="1">
    <location>
        <begin position="12"/>
        <end position="32"/>
    </location>
</feature>
<reference evidence="3" key="1">
    <citation type="submission" date="2017-02" db="EMBL/GenBank/DDBJ databases">
        <authorList>
            <person name="Varghese N."/>
            <person name="Submissions S."/>
        </authorList>
    </citation>
    <scope>NUCLEOTIDE SEQUENCE [LARGE SCALE GENOMIC DNA]</scope>
    <source>
        <strain evidence="3">ATCC 700200</strain>
    </source>
</reference>
<sequence length="123" mass="13397">MWSQAFSLVEMLIVIAIVGVMSAVVIAFLGGAHRESMTRVRDQRNAQEVVSLCMGAVAVGAPVVEPGNMRTTIENLMEGKAASSGIFQGRIFRISQMSEEEIDGALKYLSWHDSQPVYDAKAH</sequence>
<dbReference type="AlphaFoldDB" id="A0A1T4WTA7"/>
<dbReference type="EMBL" id="FUYE01000002">
    <property type="protein sequence ID" value="SKA80078.1"/>
    <property type="molecule type" value="Genomic_DNA"/>
</dbReference>
<organism evidence="2 3">
    <name type="scientific">Prosthecobacter debontii</name>
    <dbReference type="NCBI Taxonomy" id="48467"/>
    <lineage>
        <taxon>Bacteria</taxon>
        <taxon>Pseudomonadati</taxon>
        <taxon>Verrucomicrobiota</taxon>
        <taxon>Verrucomicrobiia</taxon>
        <taxon>Verrucomicrobiales</taxon>
        <taxon>Verrucomicrobiaceae</taxon>
        <taxon>Prosthecobacter</taxon>
    </lineage>
</organism>
<accession>A0A1T4WTA7</accession>
<name>A0A1T4WTA7_9BACT</name>
<dbReference type="Proteomes" id="UP000190774">
    <property type="component" value="Unassembled WGS sequence"/>
</dbReference>
<dbReference type="NCBIfam" id="TIGR02532">
    <property type="entry name" value="IV_pilin_GFxxxE"/>
    <property type="match status" value="1"/>
</dbReference>
<keyword evidence="3" id="KW-1185">Reference proteome</keyword>
<keyword evidence="1" id="KW-0472">Membrane</keyword>
<evidence type="ECO:0000313" key="2">
    <source>
        <dbReference type="EMBL" id="SKA80078.1"/>
    </source>
</evidence>
<proteinExistence type="predicted"/>
<keyword evidence="1" id="KW-0812">Transmembrane</keyword>
<gene>
    <name evidence="2" type="ORF">SAMN02745166_00581</name>
</gene>
<dbReference type="InterPro" id="IPR012902">
    <property type="entry name" value="N_methyl_site"/>
</dbReference>
<evidence type="ECO:0000256" key="1">
    <source>
        <dbReference type="SAM" id="Phobius"/>
    </source>
</evidence>